<dbReference type="Pfam" id="PF06429">
    <property type="entry name" value="Flg_bbr_C"/>
    <property type="match status" value="1"/>
</dbReference>
<evidence type="ECO:0000259" key="5">
    <source>
        <dbReference type="Pfam" id="PF22692"/>
    </source>
</evidence>
<dbReference type="PROSITE" id="PS00588">
    <property type="entry name" value="FLAGELLA_BB_ROD"/>
    <property type="match status" value="1"/>
</dbReference>
<keyword evidence="7" id="KW-1185">Reference proteome</keyword>
<evidence type="ECO:0000313" key="7">
    <source>
        <dbReference type="Proteomes" id="UP000093199"/>
    </source>
</evidence>
<evidence type="ECO:0000256" key="2">
    <source>
        <dbReference type="RuleBase" id="RU362116"/>
    </source>
</evidence>
<dbReference type="Proteomes" id="UP000093199">
    <property type="component" value="Unassembled WGS sequence"/>
</dbReference>
<evidence type="ECO:0000256" key="1">
    <source>
        <dbReference type="ARBA" id="ARBA00009677"/>
    </source>
</evidence>
<proteinExistence type="inferred from homology"/>
<keyword evidence="6" id="KW-0966">Cell projection</keyword>
<dbReference type="PANTHER" id="PTHR30435:SF19">
    <property type="entry name" value="FLAGELLAR BASAL-BODY ROD PROTEIN FLGG"/>
    <property type="match status" value="1"/>
</dbReference>
<protein>
    <submittedName>
        <fullName evidence="6">Flagellar biosynthesis protein FlgG</fullName>
    </submittedName>
</protein>
<dbReference type="InterPro" id="IPR010930">
    <property type="entry name" value="Flg_bb/hook_C_dom"/>
</dbReference>
<dbReference type="InterPro" id="IPR019776">
    <property type="entry name" value="Flagellar_basal_body_rod_CS"/>
</dbReference>
<dbReference type="OrthoDB" id="9800375at2"/>
<feature type="domain" description="Flagellar basal body rod protein N-terminal" evidence="3">
    <location>
        <begin position="5"/>
        <end position="35"/>
    </location>
</feature>
<organism evidence="6 7">
    <name type="scientific">Caryophanon tenue</name>
    <dbReference type="NCBI Taxonomy" id="33978"/>
    <lineage>
        <taxon>Bacteria</taxon>
        <taxon>Bacillati</taxon>
        <taxon>Bacillota</taxon>
        <taxon>Bacilli</taxon>
        <taxon>Bacillales</taxon>
        <taxon>Caryophanaceae</taxon>
        <taxon>Caryophanon</taxon>
    </lineage>
</organism>
<dbReference type="RefSeq" id="WP_066546915.1">
    <property type="nucleotide sequence ID" value="NZ_MASJ01000038.1"/>
</dbReference>
<comment type="caution">
    <text evidence="6">The sequence shown here is derived from an EMBL/GenBank/DDBJ whole genome shotgun (WGS) entry which is preliminary data.</text>
</comment>
<dbReference type="NCBIfam" id="TIGR03506">
    <property type="entry name" value="FlgEFG_subfam"/>
    <property type="match status" value="1"/>
</dbReference>
<dbReference type="InterPro" id="IPR037925">
    <property type="entry name" value="FlgE/F/G-like"/>
</dbReference>
<dbReference type="GO" id="GO:0071978">
    <property type="term" value="P:bacterial-type flagellum-dependent swarming motility"/>
    <property type="evidence" value="ECO:0007669"/>
    <property type="project" value="TreeGrafter"/>
</dbReference>
<comment type="similarity">
    <text evidence="1 2">Belongs to the flagella basal body rod proteins family.</text>
</comment>
<feature type="domain" description="Flagellar basal-body/hook protein C-terminal" evidence="4">
    <location>
        <begin position="227"/>
        <end position="270"/>
    </location>
</feature>
<gene>
    <name evidence="6" type="ORF">A6M13_04575</name>
</gene>
<dbReference type="STRING" id="33978.A6M13_04575"/>
<comment type="subcellular location">
    <subcellularLocation>
        <location evidence="2">Bacterial flagellum basal body</location>
    </subcellularLocation>
</comment>
<keyword evidence="6" id="KW-0282">Flagellum</keyword>
<dbReference type="SUPFAM" id="SSF117143">
    <property type="entry name" value="Flagellar hook protein flgE"/>
    <property type="match status" value="1"/>
</dbReference>
<keyword evidence="6" id="KW-0969">Cilium</keyword>
<sequence length="276" mass="29766">MFKGFYTAASGMVAQQRRTELLTNNMANAETPGFKADQSTIRSFPDMLMSAIDKETIPGEEFGAVQTAGVVGSVNAGIYMQEIFANQQQGQLVQTNMATDIALISGNLPVNEAGVQAAVFYRLQQENGEGEVYTRNGNFTLDGAGFLTAADGKYVLSTDGEPIQVQSESFQVSDRGIVSENGAPIAQIDVAIAEDPQAMLQKQQNGYYYAANGEALPAADVTAFTMQQNYMEQSNVDASKTMTDLMTAYRAFEANQKVLSAYDSSMQKAVTEIGRV</sequence>
<dbReference type="InterPro" id="IPR001444">
    <property type="entry name" value="Flag_bb_rod_N"/>
</dbReference>
<evidence type="ECO:0000313" key="6">
    <source>
        <dbReference type="EMBL" id="OCS83304.1"/>
    </source>
</evidence>
<keyword evidence="2" id="KW-0975">Bacterial flagellum</keyword>
<dbReference type="Pfam" id="PF00460">
    <property type="entry name" value="Flg_bb_rod"/>
    <property type="match status" value="1"/>
</dbReference>
<dbReference type="AlphaFoldDB" id="A0A1C0Y812"/>
<feature type="domain" description="Flagellar hook protein FlgE/F/G-like D1" evidence="5">
    <location>
        <begin position="120"/>
        <end position="179"/>
    </location>
</feature>
<evidence type="ECO:0000259" key="4">
    <source>
        <dbReference type="Pfam" id="PF06429"/>
    </source>
</evidence>
<dbReference type="InterPro" id="IPR053967">
    <property type="entry name" value="LlgE_F_G-like_D1"/>
</dbReference>
<dbReference type="PANTHER" id="PTHR30435">
    <property type="entry name" value="FLAGELLAR PROTEIN"/>
    <property type="match status" value="1"/>
</dbReference>
<dbReference type="InterPro" id="IPR020013">
    <property type="entry name" value="Flagellar_FlgE/F/G"/>
</dbReference>
<name>A0A1C0Y812_9BACL</name>
<evidence type="ECO:0000259" key="3">
    <source>
        <dbReference type="Pfam" id="PF00460"/>
    </source>
</evidence>
<dbReference type="GO" id="GO:0009425">
    <property type="term" value="C:bacterial-type flagellum basal body"/>
    <property type="evidence" value="ECO:0007669"/>
    <property type="project" value="UniProtKB-SubCell"/>
</dbReference>
<dbReference type="Pfam" id="PF22692">
    <property type="entry name" value="LlgE_F_G_D1"/>
    <property type="match status" value="1"/>
</dbReference>
<dbReference type="EMBL" id="MASJ01000038">
    <property type="protein sequence ID" value="OCS83304.1"/>
    <property type="molecule type" value="Genomic_DNA"/>
</dbReference>
<accession>A0A1C0Y812</accession>
<reference evidence="6 7" key="1">
    <citation type="submission" date="2016-07" db="EMBL/GenBank/DDBJ databases">
        <title>Caryophanon tenue genome sequencing.</title>
        <authorList>
            <person name="Verma A."/>
            <person name="Pal Y."/>
            <person name="Krishnamurthi S."/>
        </authorList>
    </citation>
    <scope>NUCLEOTIDE SEQUENCE [LARGE SCALE GENOMIC DNA]</scope>
    <source>
        <strain evidence="6 7">DSM 14152</strain>
    </source>
</reference>